<reference evidence="1 2" key="1">
    <citation type="submission" date="2017-04" db="EMBL/GenBank/DDBJ databases">
        <authorList>
            <person name="Afonso C.L."/>
            <person name="Miller P.J."/>
            <person name="Scott M.A."/>
            <person name="Spackman E."/>
            <person name="Goraichik I."/>
            <person name="Dimitrov K.M."/>
            <person name="Suarez D.L."/>
            <person name="Swayne D.E."/>
        </authorList>
    </citation>
    <scope>NUCLEOTIDE SEQUENCE [LARGE SCALE GENOMIC DNA]</scope>
    <source>
        <strain evidence="1 2">A2P</strain>
    </source>
</reference>
<name>A0A1X7HTD6_9PROT</name>
<accession>A0A1X7HTD6</accession>
<evidence type="ECO:0000313" key="2">
    <source>
        <dbReference type="Proteomes" id="UP000192936"/>
    </source>
</evidence>
<proteinExistence type="predicted"/>
<organism evidence="1 2">
    <name type="scientific">Azospirillum oryzae</name>
    <dbReference type="NCBI Taxonomy" id="286727"/>
    <lineage>
        <taxon>Bacteria</taxon>
        <taxon>Pseudomonadati</taxon>
        <taxon>Pseudomonadota</taxon>
        <taxon>Alphaproteobacteria</taxon>
        <taxon>Rhodospirillales</taxon>
        <taxon>Azospirillaceae</taxon>
        <taxon>Azospirillum</taxon>
    </lineage>
</organism>
<dbReference type="OrthoDB" id="7306954at2"/>
<dbReference type="RefSeq" id="WP_085092265.1">
    <property type="nucleotide sequence ID" value="NZ_FXAK01000010.1"/>
</dbReference>
<dbReference type="Proteomes" id="UP000192936">
    <property type="component" value="Unassembled WGS sequence"/>
</dbReference>
<sequence length="61" mass="7095">MIHKILDAIDAIVAEKRQNGQLEDWLKSGAARRFCEKISSERKHYYPALLLYLERNGGQHI</sequence>
<evidence type="ECO:0000313" key="1">
    <source>
        <dbReference type="EMBL" id="SMF92145.1"/>
    </source>
</evidence>
<dbReference type="STRING" id="286727.SAMN02982917_0497"/>
<gene>
    <name evidence="1" type="ORF">SAMN02982917_0497</name>
</gene>
<dbReference type="EMBL" id="FXAK01000010">
    <property type="protein sequence ID" value="SMF92145.1"/>
    <property type="molecule type" value="Genomic_DNA"/>
</dbReference>
<protein>
    <submittedName>
        <fullName evidence="1">Uncharacterized protein</fullName>
    </submittedName>
</protein>
<dbReference type="AlphaFoldDB" id="A0A1X7HTD6"/>